<evidence type="ECO:0000313" key="3">
    <source>
        <dbReference type="Proteomes" id="UP000324222"/>
    </source>
</evidence>
<dbReference type="Proteomes" id="UP000324222">
    <property type="component" value="Unassembled WGS sequence"/>
</dbReference>
<reference evidence="2 3" key="1">
    <citation type="submission" date="2019-05" db="EMBL/GenBank/DDBJ databases">
        <title>Another draft genome of Portunus trituberculatus and its Hox gene families provides insights of decapod evolution.</title>
        <authorList>
            <person name="Jeong J.-H."/>
            <person name="Song I."/>
            <person name="Kim S."/>
            <person name="Choi T."/>
            <person name="Kim D."/>
            <person name="Ryu S."/>
            <person name="Kim W."/>
        </authorList>
    </citation>
    <scope>NUCLEOTIDE SEQUENCE [LARGE SCALE GENOMIC DNA]</scope>
    <source>
        <tissue evidence="2">Muscle</tissue>
    </source>
</reference>
<evidence type="ECO:0000256" key="1">
    <source>
        <dbReference type="SAM" id="MobiDB-lite"/>
    </source>
</evidence>
<feature type="region of interest" description="Disordered" evidence="1">
    <location>
        <begin position="1"/>
        <end position="38"/>
    </location>
</feature>
<feature type="region of interest" description="Disordered" evidence="1">
    <location>
        <begin position="54"/>
        <end position="85"/>
    </location>
</feature>
<sequence>MTVRNGSPEEGVAEGEKASQYTGVEMKQSPEARATRLQIRDPSSWMRYVQEAGGEVTSHMVTKKEDESQGDWNRQSNYHSVSAMG</sequence>
<dbReference type="EMBL" id="VSRR010000158">
    <property type="protein sequence ID" value="MPC11326.1"/>
    <property type="molecule type" value="Genomic_DNA"/>
</dbReference>
<evidence type="ECO:0000313" key="2">
    <source>
        <dbReference type="EMBL" id="MPC11326.1"/>
    </source>
</evidence>
<proteinExistence type="predicted"/>
<organism evidence="2 3">
    <name type="scientific">Portunus trituberculatus</name>
    <name type="common">Swimming crab</name>
    <name type="synonym">Neptunus trituberculatus</name>
    <dbReference type="NCBI Taxonomy" id="210409"/>
    <lineage>
        <taxon>Eukaryota</taxon>
        <taxon>Metazoa</taxon>
        <taxon>Ecdysozoa</taxon>
        <taxon>Arthropoda</taxon>
        <taxon>Crustacea</taxon>
        <taxon>Multicrustacea</taxon>
        <taxon>Malacostraca</taxon>
        <taxon>Eumalacostraca</taxon>
        <taxon>Eucarida</taxon>
        <taxon>Decapoda</taxon>
        <taxon>Pleocyemata</taxon>
        <taxon>Brachyura</taxon>
        <taxon>Eubrachyura</taxon>
        <taxon>Portunoidea</taxon>
        <taxon>Portunidae</taxon>
        <taxon>Portuninae</taxon>
        <taxon>Portunus</taxon>
    </lineage>
</organism>
<accession>A0A5B7CSM0</accession>
<dbReference type="AlphaFoldDB" id="A0A5B7CSM0"/>
<feature type="compositionally biased region" description="Polar residues" evidence="1">
    <location>
        <begin position="70"/>
        <end position="85"/>
    </location>
</feature>
<comment type="caution">
    <text evidence="2">The sequence shown here is derived from an EMBL/GenBank/DDBJ whole genome shotgun (WGS) entry which is preliminary data.</text>
</comment>
<name>A0A5B7CSM0_PORTR</name>
<gene>
    <name evidence="2" type="ORF">E2C01_003988</name>
</gene>
<keyword evidence="3" id="KW-1185">Reference proteome</keyword>
<protein>
    <submittedName>
        <fullName evidence="2">Uncharacterized protein</fullName>
    </submittedName>
</protein>